<evidence type="ECO:0000256" key="1">
    <source>
        <dbReference type="ARBA" id="ARBA00023015"/>
    </source>
</evidence>
<protein>
    <submittedName>
        <fullName evidence="5">Transcriptional regulator, AraC family</fullName>
    </submittedName>
</protein>
<dbReference type="InterPro" id="IPR009057">
    <property type="entry name" value="Homeodomain-like_sf"/>
</dbReference>
<evidence type="ECO:0000256" key="3">
    <source>
        <dbReference type="ARBA" id="ARBA00023163"/>
    </source>
</evidence>
<keyword evidence="2" id="KW-0238">DNA-binding</keyword>
<evidence type="ECO:0000313" key="5">
    <source>
        <dbReference type="EMBL" id="EEG31361.1"/>
    </source>
</evidence>
<dbReference type="InterPro" id="IPR014710">
    <property type="entry name" value="RmlC-like_jellyroll"/>
</dbReference>
<dbReference type="PANTHER" id="PTHR43280">
    <property type="entry name" value="ARAC-FAMILY TRANSCRIPTIONAL REGULATOR"/>
    <property type="match status" value="1"/>
</dbReference>
<keyword evidence="1" id="KW-0805">Transcription regulation</keyword>
<dbReference type="PROSITE" id="PS01124">
    <property type="entry name" value="HTH_ARAC_FAMILY_2"/>
    <property type="match status" value="1"/>
</dbReference>
<dbReference type="Gene3D" id="2.60.120.10">
    <property type="entry name" value="Jelly Rolls"/>
    <property type="match status" value="1"/>
</dbReference>
<dbReference type="Gene3D" id="1.10.10.60">
    <property type="entry name" value="Homeodomain-like"/>
    <property type="match status" value="2"/>
</dbReference>
<dbReference type="EMBL" id="ACEC01000036">
    <property type="protein sequence ID" value="EEG31361.1"/>
    <property type="molecule type" value="Genomic_DNA"/>
</dbReference>
<feature type="domain" description="HTH araC/xylS-type" evidence="4">
    <location>
        <begin position="230"/>
        <end position="326"/>
    </location>
</feature>
<keyword evidence="6" id="KW-1185">Reference proteome</keyword>
<dbReference type="AlphaFoldDB" id="C0EAY1"/>
<dbReference type="SUPFAM" id="SSF51215">
    <property type="entry name" value="Regulatory protein AraC"/>
    <property type="match status" value="1"/>
</dbReference>
<dbReference type="STRING" id="537013.CLOSTMETH_00998"/>
<gene>
    <name evidence="5" type="ORF">CLOSTMETH_00998</name>
</gene>
<dbReference type="eggNOG" id="COG1917">
    <property type="taxonomic scope" value="Bacteria"/>
</dbReference>
<keyword evidence="3" id="KW-0804">Transcription</keyword>
<reference evidence="5 6" key="1">
    <citation type="submission" date="2009-01" db="EMBL/GenBank/DDBJ databases">
        <authorList>
            <person name="Fulton L."/>
            <person name="Clifton S."/>
            <person name="Fulton B."/>
            <person name="Xu J."/>
            <person name="Minx P."/>
            <person name="Pepin K.H."/>
            <person name="Johnson M."/>
            <person name="Bhonagiri V."/>
            <person name="Nash W.E."/>
            <person name="Mardis E.R."/>
            <person name="Wilson R.K."/>
        </authorList>
    </citation>
    <scope>NUCLEOTIDE SEQUENCE [LARGE SCALE GENOMIC DNA]</scope>
    <source>
        <strain evidence="5 6">DSM 5476</strain>
    </source>
</reference>
<dbReference type="InterPro" id="IPR018060">
    <property type="entry name" value="HTH_AraC"/>
</dbReference>
<reference evidence="5 6" key="2">
    <citation type="submission" date="2009-02" db="EMBL/GenBank/DDBJ databases">
        <title>Draft genome sequence of Clostridium methylpentosum (DSM 5476).</title>
        <authorList>
            <person name="Sudarsanam P."/>
            <person name="Ley R."/>
            <person name="Guruge J."/>
            <person name="Turnbaugh P.J."/>
            <person name="Mahowald M."/>
            <person name="Liep D."/>
            <person name="Gordon J."/>
        </authorList>
    </citation>
    <scope>NUCLEOTIDE SEQUENCE [LARGE SCALE GENOMIC DNA]</scope>
    <source>
        <strain evidence="5 6">DSM 5476</strain>
    </source>
</reference>
<dbReference type="SMART" id="SM00342">
    <property type="entry name" value="HTH_ARAC"/>
    <property type="match status" value="1"/>
</dbReference>
<proteinExistence type="predicted"/>
<dbReference type="GO" id="GO:0003700">
    <property type="term" value="F:DNA-binding transcription factor activity"/>
    <property type="evidence" value="ECO:0007669"/>
    <property type="project" value="InterPro"/>
</dbReference>
<evidence type="ECO:0000313" key="6">
    <source>
        <dbReference type="Proteomes" id="UP000003340"/>
    </source>
</evidence>
<dbReference type="eggNOG" id="COG2207">
    <property type="taxonomic scope" value="Bacteria"/>
</dbReference>
<sequence>MRFFSSIERKRRAHLMLTMEQCIERFINGVKEYRQKQQRPLQPFCKDYTIPGSSFRISIHFDPPGFKHQAFHNHDCFEMIYVYQGELENEMPANRCTLHQGDILLLNPNVWHNVYRNDEKDIAFNIAIPKELFQTYLSNILEDNQMFSFFFSDYLYRDPKSERYLYFQNSGDPWVREPVERMVREYFSKQPNWNSMTLACLIALFSQLSRTHQEESKIAAYENDRNRIVYEMVAYVNAHMQDVTLNQMAEHLKYSPGHLSKLLRKSGKNFSQLLLECRMNKAGYYLEHTNLPISEIIERIGYTNEFHFYKLFRQSFHTTPTEYRKSVRS</sequence>
<dbReference type="SUPFAM" id="SSF46689">
    <property type="entry name" value="Homeodomain-like"/>
    <property type="match status" value="1"/>
</dbReference>
<name>C0EAY1_9FIRM</name>
<accession>C0EAY1</accession>
<evidence type="ECO:0000256" key="2">
    <source>
        <dbReference type="ARBA" id="ARBA00023125"/>
    </source>
</evidence>
<dbReference type="InterPro" id="IPR020449">
    <property type="entry name" value="Tscrpt_reg_AraC-type_HTH"/>
</dbReference>
<dbReference type="PANTHER" id="PTHR43280:SF2">
    <property type="entry name" value="HTH-TYPE TRANSCRIPTIONAL REGULATOR EXSA"/>
    <property type="match status" value="1"/>
</dbReference>
<evidence type="ECO:0000259" key="4">
    <source>
        <dbReference type="PROSITE" id="PS01124"/>
    </source>
</evidence>
<comment type="caution">
    <text evidence="5">The sequence shown here is derived from an EMBL/GenBank/DDBJ whole genome shotgun (WGS) entry which is preliminary data.</text>
</comment>
<dbReference type="PRINTS" id="PR00032">
    <property type="entry name" value="HTHARAC"/>
</dbReference>
<dbReference type="HOGENOM" id="CLU_000445_88_0_9"/>
<dbReference type="Pfam" id="PF12833">
    <property type="entry name" value="HTH_18"/>
    <property type="match status" value="1"/>
</dbReference>
<dbReference type="Proteomes" id="UP000003340">
    <property type="component" value="Unassembled WGS sequence"/>
</dbReference>
<dbReference type="GO" id="GO:0043565">
    <property type="term" value="F:sequence-specific DNA binding"/>
    <property type="evidence" value="ECO:0007669"/>
    <property type="project" value="InterPro"/>
</dbReference>
<dbReference type="Pfam" id="PF07883">
    <property type="entry name" value="Cupin_2"/>
    <property type="match status" value="1"/>
</dbReference>
<dbReference type="InterPro" id="IPR013096">
    <property type="entry name" value="Cupin_2"/>
</dbReference>
<dbReference type="InterPro" id="IPR037923">
    <property type="entry name" value="HTH-like"/>
</dbReference>
<organism evidence="5 6">
    <name type="scientific">[Clostridium] methylpentosum DSM 5476</name>
    <dbReference type="NCBI Taxonomy" id="537013"/>
    <lineage>
        <taxon>Bacteria</taxon>
        <taxon>Bacillati</taxon>
        <taxon>Bacillota</taxon>
        <taxon>Clostridia</taxon>
        <taxon>Eubacteriales</taxon>
        <taxon>Oscillospiraceae</taxon>
        <taxon>Oscillospiraceae incertae sedis</taxon>
    </lineage>
</organism>